<evidence type="ECO:0000313" key="1">
    <source>
        <dbReference type="EMBL" id="KAK7841865.1"/>
    </source>
</evidence>
<name>A0AAW0KR42_QUESU</name>
<accession>A0AAW0KR42</accession>
<gene>
    <name evidence="1" type="primary">PCMP-E96_0</name>
    <name evidence="1" type="ORF">CFP56_014782</name>
</gene>
<evidence type="ECO:0000313" key="2">
    <source>
        <dbReference type="Proteomes" id="UP000237347"/>
    </source>
</evidence>
<proteinExistence type="predicted"/>
<dbReference type="Proteomes" id="UP000237347">
    <property type="component" value="Unassembled WGS sequence"/>
</dbReference>
<dbReference type="EMBL" id="PKMF04000232">
    <property type="protein sequence ID" value="KAK7841865.1"/>
    <property type="molecule type" value="Genomic_DNA"/>
</dbReference>
<reference evidence="1 2" key="1">
    <citation type="journal article" date="2018" name="Sci. Data">
        <title>The draft genome sequence of cork oak.</title>
        <authorList>
            <person name="Ramos A.M."/>
            <person name="Usie A."/>
            <person name="Barbosa P."/>
            <person name="Barros P.M."/>
            <person name="Capote T."/>
            <person name="Chaves I."/>
            <person name="Simoes F."/>
            <person name="Abreu I."/>
            <person name="Carrasquinho I."/>
            <person name="Faro C."/>
            <person name="Guimaraes J.B."/>
            <person name="Mendonca D."/>
            <person name="Nobrega F."/>
            <person name="Rodrigues L."/>
            <person name="Saibo N.J.M."/>
            <person name="Varela M.C."/>
            <person name="Egas C."/>
            <person name="Matos J."/>
            <person name="Miguel C.M."/>
            <person name="Oliveira M.M."/>
            <person name="Ricardo C.P."/>
            <person name="Goncalves S."/>
        </authorList>
    </citation>
    <scope>NUCLEOTIDE SEQUENCE [LARGE SCALE GENOMIC DNA]</scope>
    <source>
        <strain evidence="2">cv. HL8</strain>
    </source>
</reference>
<organism evidence="1 2">
    <name type="scientific">Quercus suber</name>
    <name type="common">Cork oak</name>
    <dbReference type="NCBI Taxonomy" id="58331"/>
    <lineage>
        <taxon>Eukaryota</taxon>
        <taxon>Viridiplantae</taxon>
        <taxon>Streptophyta</taxon>
        <taxon>Embryophyta</taxon>
        <taxon>Tracheophyta</taxon>
        <taxon>Spermatophyta</taxon>
        <taxon>Magnoliopsida</taxon>
        <taxon>eudicotyledons</taxon>
        <taxon>Gunneridae</taxon>
        <taxon>Pentapetalae</taxon>
        <taxon>rosids</taxon>
        <taxon>fabids</taxon>
        <taxon>Fagales</taxon>
        <taxon>Fagaceae</taxon>
        <taxon>Quercus</taxon>
    </lineage>
</organism>
<protein>
    <submittedName>
        <fullName evidence="1">Pentatricopeptide repeat-containing protein</fullName>
    </submittedName>
</protein>
<dbReference type="AlphaFoldDB" id="A0AAW0KR42"/>
<keyword evidence="2" id="KW-1185">Reference proteome</keyword>
<sequence>MPDQSEGKLNQTILTLHITTREAFLHCAPKYTSRGDIEAARKVFDVLPQRGIDAWNAIIIAYSRKKYPDEVDFHGGPQGMYKVVGFENGGGNLVWIAMDCGFELHSLVGSSVLNLFAKATN</sequence>
<comment type="caution">
    <text evidence="1">The sequence shown here is derived from an EMBL/GenBank/DDBJ whole genome shotgun (WGS) entry which is preliminary data.</text>
</comment>